<dbReference type="PANTHER" id="PTHR15184:SF9">
    <property type="entry name" value="SPI-1 TYPE 3 SECRETION SYSTEM ATPASE"/>
    <property type="match status" value="1"/>
</dbReference>
<evidence type="ECO:0000259" key="10">
    <source>
        <dbReference type="SMART" id="SM00382"/>
    </source>
</evidence>
<dbReference type="GO" id="GO:0046933">
    <property type="term" value="F:proton-transporting ATP synthase activity, rotational mechanism"/>
    <property type="evidence" value="ECO:0007669"/>
    <property type="project" value="TreeGrafter"/>
</dbReference>
<protein>
    <submittedName>
        <fullName evidence="11">Putative ATP synthase YscN</fullName>
        <ecNumber evidence="11">3.6.3.14</ecNumber>
    </submittedName>
</protein>
<keyword evidence="3" id="KW-0963">Cytoplasm</keyword>
<dbReference type="GO" id="GO:0008564">
    <property type="term" value="F:protein-exporting ATPase activity"/>
    <property type="evidence" value="ECO:0007669"/>
    <property type="project" value="UniProtKB-EC"/>
</dbReference>
<dbReference type="Pfam" id="PF18269">
    <property type="entry name" value="T3SS_ATPase_C"/>
    <property type="match status" value="1"/>
</dbReference>
<keyword evidence="2" id="KW-0813">Transport</keyword>
<dbReference type="SUPFAM" id="SSF52540">
    <property type="entry name" value="P-loop containing nucleoside triphosphate hydrolases"/>
    <property type="match status" value="1"/>
</dbReference>
<keyword evidence="5" id="KW-0067">ATP-binding</keyword>
<dbReference type="InterPro" id="IPR003593">
    <property type="entry name" value="AAA+_ATPase"/>
</dbReference>
<dbReference type="InterPro" id="IPR027417">
    <property type="entry name" value="P-loop_NTPase"/>
</dbReference>
<dbReference type="GO" id="GO:0030254">
    <property type="term" value="P:protein secretion by the type III secretion system"/>
    <property type="evidence" value="ECO:0007669"/>
    <property type="project" value="InterPro"/>
</dbReference>
<dbReference type="GO" id="GO:0016887">
    <property type="term" value="F:ATP hydrolysis activity"/>
    <property type="evidence" value="ECO:0007669"/>
    <property type="project" value="InterPro"/>
</dbReference>
<dbReference type="CDD" id="cd18114">
    <property type="entry name" value="ATP-synt_flagellum-secretory_path_III_C"/>
    <property type="match status" value="1"/>
</dbReference>
<evidence type="ECO:0000256" key="3">
    <source>
        <dbReference type="ARBA" id="ARBA00022490"/>
    </source>
</evidence>
<dbReference type="CDD" id="cd18117">
    <property type="entry name" value="ATP-synt_flagellum-secretory_path_III_N"/>
    <property type="match status" value="1"/>
</dbReference>
<dbReference type="InterPro" id="IPR040627">
    <property type="entry name" value="T3SS_ATPase_C"/>
</dbReference>
<keyword evidence="6" id="KW-0653">Protein transport</keyword>
<dbReference type="PROSITE" id="PS00152">
    <property type="entry name" value="ATPASE_ALPHA_BETA"/>
    <property type="match status" value="1"/>
</dbReference>
<dbReference type="InterPro" id="IPR020003">
    <property type="entry name" value="ATPase_a/bsu_AS"/>
</dbReference>
<evidence type="ECO:0000256" key="4">
    <source>
        <dbReference type="ARBA" id="ARBA00022741"/>
    </source>
</evidence>
<dbReference type="EMBL" id="CACRTV010000088">
    <property type="protein sequence ID" value="VYU68804.1"/>
    <property type="molecule type" value="Genomic_DNA"/>
</dbReference>
<dbReference type="GO" id="GO:0005737">
    <property type="term" value="C:cytoplasm"/>
    <property type="evidence" value="ECO:0007669"/>
    <property type="project" value="UniProtKB-SubCell"/>
</dbReference>
<organism evidence="11">
    <name type="scientific">Clostridium paraputrificum</name>
    <dbReference type="NCBI Taxonomy" id="29363"/>
    <lineage>
        <taxon>Bacteria</taxon>
        <taxon>Bacillati</taxon>
        <taxon>Bacillota</taxon>
        <taxon>Clostridia</taxon>
        <taxon>Eubacteriales</taxon>
        <taxon>Clostridiaceae</taxon>
        <taxon>Clostridium</taxon>
    </lineage>
</organism>
<dbReference type="InterPro" id="IPR005714">
    <property type="entry name" value="ATPase_T3SS_FliI/YscN"/>
</dbReference>
<dbReference type="Gene3D" id="3.40.50.12240">
    <property type="match status" value="1"/>
</dbReference>
<comment type="subcellular location">
    <subcellularLocation>
        <location evidence="1">Cytoplasm</location>
    </subcellularLocation>
</comment>
<proteinExistence type="predicted"/>
<feature type="domain" description="AAA+ ATPase" evidence="10">
    <location>
        <begin position="156"/>
        <end position="337"/>
    </location>
</feature>
<dbReference type="InterPro" id="IPR004100">
    <property type="entry name" value="ATPase_F1/V1/A1_a/bsu_N"/>
</dbReference>
<dbReference type="PANTHER" id="PTHR15184">
    <property type="entry name" value="ATP SYNTHASE"/>
    <property type="match status" value="1"/>
</dbReference>
<dbReference type="Pfam" id="PF00006">
    <property type="entry name" value="ATP-synt_ab"/>
    <property type="match status" value="1"/>
</dbReference>
<dbReference type="NCBIfam" id="TIGR01026">
    <property type="entry name" value="fliI_yscN"/>
    <property type="match status" value="1"/>
</dbReference>
<evidence type="ECO:0000313" key="11">
    <source>
        <dbReference type="EMBL" id="VYU68804.1"/>
    </source>
</evidence>
<dbReference type="InterPro" id="IPR000194">
    <property type="entry name" value="ATPase_F1/V1/A1_a/bsu_nucl-bd"/>
</dbReference>
<dbReference type="FunFam" id="3.40.50.12240:FF:000002">
    <property type="entry name" value="Flagellum-specific ATP synthase FliI"/>
    <property type="match status" value="1"/>
</dbReference>
<dbReference type="GO" id="GO:0030257">
    <property type="term" value="C:type III protein secretion system complex"/>
    <property type="evidence" value="ECO:0007669"/>
    <property type="project" value="InterPro"/>
</dbReference>
<dbReference type="Pfam" id="PF02874">
    <property type="entry name" value="ATP-synt_ab_N"/>
    <property type="match status" value="1"/>
</dbReference>
<dbReference type="SMART" id="SM00382">
    <property type="entry name" value="AAA"/>
    <property type="match status" value="1"/>
</dbReference>
<dbReference type="AlphaFoldDB" id="A0A6N3GW77"/>
<dbReference type="EC" id="3.6.3.14" evidence="11"/>
<gene>
    <name evidence="11" type="primary">yscN</name>
    <name evidence="11" type="ORF">CPLFYP93_03368</name>
</gene>
<evidence type="ECO:0000256" key="8">
    <source>
        <dbReference type="ARBA" id="ARBA00023065"/>
    </source>
</evidence>
<sequence length="434" mass="47045">MNIDFDELIDKVNETLTVYSEGVVKRVIGLTIEVQGIKAFVGELCTIFNQYGKPVHSEVVGFRDDFVILMPLGDLNGIASGCRVVPSNKPLEVKCSDDMLGKILDGLGKTINGEKELSGVGYPLENSPPDPLSRIRIKDVMPTGVRAIDGFLTVGDGQRIGIFAGSGVGKSTTLGMIAREAEADVNVIALIGERGREVLEFIEKDLGPEGMKKSVVVCATSDKPALIRLKGALTATAIAEYFRDQGKKVILMMDSVTRFAMAQREVGLAIGEPPATKGYTPSVFAKLPMLMERAGTSDKGSITAFYTVLVDGDDFNEPIADAVRGILDGHIVLSRSLAQKNHYPAIDILHSVSRLMSSIADENHKMAASMARDLLATYEDSEDLINIGAYVKGSNPKIDKAIAYHDLLEQYLRQGITERSPFNESINILTSMFK</sequence>
<evidence type="ECO:0000256" key="9">
    <source>
        <dbReference type="ARBA" id="ARBA00034006"/>
    </source>
</evidence>
<keyword evidence="11" id="KW-0378">Hydrolase</keyword>
<evidence type="ECO:0000256" key="7">
    <source>
        <dbReference type="ARBA" id="ARBA00022967"/>
    </source>
</evidence>
<evidence type="ECO:0000256" key="2">
    <source>
        <dbReference type="ARBA" id="ARBA00022448"/>
    </source>
</evidence>
<dbReference type="InterPro" id="IPR022425">
    <property type="entry name" value="FliI_clade2"/>
</dbReference>
<keyword evidence="4" id="KW-0547">Nucleotide-binding</keyword>
<dbReference type="InterPro" id="IPR050053">
    <property type="entry name" value="ATPase_alpha/beta_chains"/>
</dbReference>
<evidence type="ECO:0000256" key="6">
    <source>
        <dbReference type="ARBA" id="ARBA00022927"/>
    </source>
</evidence>
<dbReference type="GO" id="GO:0044780">
    <property type="term" value="P:bacterial-type flagellum assembly"/>
    <property type="evidence" value="ECO:0007669"/>
    <property type="project" value="InterPro"/>
</dbReference>
<dbReference type="CDD" id="cd01136">
    <property type="entry name" value="ATPase_flagellum-secretory_path_III"/>
    <property type="match status" value="1"/>
</dbReference>
<dbReference type="NCBIfam" id="TIGR03497">
    <property type="entry name" value="FliI_clade2"/>
    <property type="match status" value="1"/>
</dbReference>
<comment type="catalytic activity">
    <reaction evidence="9">
        <text>ATP + H2O + cellular proteinSide 1 = ADP + phosphate + cellular proteinSide 2.</text>
        <dbReference type="EC" id="7.4.2.8"/>
    </reaction>
</comment>
<keyword evidence="7" id="KW-1278">Translocase</keyword>
<dbReference type="GO" id="GO:0005524">
    <property type="term" value="F:ATP binding"/>
    <property type="evidence" value="ECO:0007669"/>
    <property type="project" value="UniProtKB-KW"/>
</dbReference>
<dbReference type="GO" id="GO:0071973">
    <property type="term" value="P:bacterial-type flagellum-dependent cell motility"/>
    <property type="evidence" value="ECO:0007669"/>
    <property type="project" value="InterPro"/>
</dbReference>
<reference evidence="11" key="1">
    <citation type="submission" date="2019-11" db="EMBL/GenBank/DDBJ databases">
        <authorList>
            <person name="Feng L."/>
        </authorList>
    </citation>
    <scope>NUCLEOTIDE SEQUENCE</scope>
    <source>
        <strain evidence="11">CParaputrificumLFYP93</strain>
    </source>
</reference>
<keyword evidence="8" id="KW-0406">Ion transport</keyword>
<evidence type="ECO:0000256" key="1">
    <source>
        <dbReference type="ARBA" id="ARBA00004496"/>
    </source>
</evidence>
<evidence type="ECO:0000256" key="5">
    <source>
        <dbReference type="ARBA" id="ARBA00022840"/>
    </source>
</evidence>
<accession>A0A6N3GW77</accession>
<name>A0A6N3GW77_9CLOT</name>